<keyword evidence="2" id="KW-1185">Reference proteome</keyword>
<gene>
    <name evidence="1" type="ORF">D7Z94_03665</name>
</gene>
<dbReference type="EMBL" id="RBCJ01000001">
    <property type="protein sequence ID" value="RKN82952.1"/>
    <property type="molecule type" value="Genomic_DNA"/>
</dbReference>
<sequence>MNFKREYNKVWKEMVKSEAWKNSLLADRTAKPEEEMDFYTSILDVGIDNRDSYNPLMEKEVAFEEKYSALVSRAYFKIIAEAEKADYRLRKEYEDWNTKKSEAENKGDKTFKRQLNLVNRRYAAHQKMLKGLKSWNILSEYRSDDLRFFKNENRNEVQQMFNTGKDDSAIVNLLIYKLADLYHFED</sequence>
<accession>A0A3B0CAK9</accession>
<dbReference type="AlphaFoldDB" id="A0A3B0CAK9"/>
<reference evidence="1 2" key="1">
    <citation type="submission" date="2018-10" db="EMBL/GenBank/DDBJ databases">
        <title>Ulvibacterium marinum gen. nov., sp. nov., a novel marine bacterium of the family Flavobacteriaceae, isolated from a culture of the green alga Ulva prolifera.</title>
        <authorList>
            <person name="Zhang Z."/>
        </authorList>
    </citation>
    <scope>NUCLEOTIDE SEQUENCE [LARGE SCALE GENOMIC DNA]</scope>
    <source>
        <strain evidence="1 2">CCMM003</strain>
    </source>
</reference>
<dbReference type="Proteomes" id="UP000276603">
    <property type="component" value="Unassembled WGS sequence"/>
</dbReference>
<evidence type="ECO:0000313" key="2">
    <source>
        <dbReference type="Proteomes" id="UP000276603"/>
    </source>
</evidence>
<protein>
    <submittedName>
        <fullName evidence="1">Uncharacterized protein</fullName>
    </submittedName>
</protein>
<proteinExistence type="predicted"/>
<name>A0A3B0CAK9_9FLAO</name>
<evidence type="ECO:0000313" key="1">
    <source>
        <dbReference type="EMBL" id="RKN82952.1"/>
    </source>
</evidence>
<organism evidence="1 2">
    <name type="scientific">Ulvibacterium marinum</name>
    <dbReference type="NCBI Taxonomy" id="2419782"/>
    <lineage>
        <taxon>Bacteria</taxon>
        <taxon>Pseudomonadati</taxon>
        <taxon>Bacteroidota</taxon>
        <taxon>Flavobacteriia</taxon>
        <taxon>Flavobacteriales</taxon>
        <taxon>Flavobacteriaceae</taxon>
        <taxon>Ulvibacterium</taxon>
    </lineage>
</organism>
<comment type="caution">
    <text evidence="1">The sequence shown here is derived from an EMBL/GenBank/DDBJ whole genome shotgun (WGS) entry which is preliminary data.</text>
</comment>